<dbReference type="Pfam" id="PF23237">
    <property type="entry name" value="HYR_4C"/>
    <property type="match status" value="8"/>
</dbReference>
<feature type="domain" description="HYR-like" evidence="2">
    <location>
        <begin position="965"/>
        <end position="1035"/>
    </location>
</feature>
<feature type="domain" description="HYR-like" evidence="2">
    <location>
        <begin position="580"/>
        <end position="651"/>
    </location>
</feature>
<evidence type="ECO:0000313" key="4">
    <source>
        <dbReference type="Proteomes" id="UP000243525"/>
    </source>
</evidence>
<accession>A0A2T5BX63</accession>
<feature type="domain" description="HYR-like" evidence="2">
    <location>
        <begin position="811"/>
        <end position="882"/>
    </location>
</feature>
<dbReference type="InterPro" id="IPR057078">
    <property type="entry name" value="HYR-4C"/>
</dbReference>
<feature type="transmembrane region" description="Helical" evidence="1">
    <location>
        <begin position="6"/>
        <end position="24"/>
    </location>
</feature>
<gene>
    <name evidence="3" type="ORF">C8N47_1301</name>
</gene>
<organism evidence="3 4">
    <name type="scientific">Mangrovibacterium marinum</name>
    <dbReference type="NCBI Taxonomy" id="1639118"/>
    <lineage>
        <taxon>Bacteria</taxon>
        <taxon>Pseudomonadati</taxon>
        <taxon>Bacteroidota</taxon>
        <taxon>Bacteroidia</taxon>
        <taxon>Marinilabiliales</taxon>
        <taxon>Prolixibacteraceae</taxon>
        <taxon>Mangrovibacterium</taxon>
    </lineage>
</organism>
<feature type="domain" description="HYR-like" evidence="2">
    <location>
        <begin position="888"/>
        <end position="959"/>
    </location>
</feature>
<dbReference type="Proteomes" id="UP000243525">
    <property type="component" value="Unassembled WGS sequence"/>
</dbReference>
<reference evidence="3 4" key="1">
    <citation type="submission" date="2018-04" db="EMBL/GenBank/DDBJ databases">
        <title>Genomic Encyclopedia of Archaeal and Bacterial Type Strains, Phase II (KMG-II): from individual species to whole genera.</title>
        <authorList>
            <person name="Goeker M."/>
        </authorList>
    </citation>
    <scope>NUCLEOTIDE SEQUENCE [LARGE SCALE GENOMIC DNA]</scope>
    <source>
        <strain evidence="3 4">DSM 28823</strain>
    </source>
</reference>
<keyword evidence="4" id="KW-1185">Reference proteome</keyword>
<sequence length="1035" mass="109930">MKENIYLVSWKSLKALAFSFVLLFSSLTKPFRTSRIMMSLLFAFGVTFLASNSIFGQTCGIVLEEGTCPSDVTVCADSGDGAIVDWTPPNFDFTCDQGDYSFVMGFDLPESQSEDDCWAFSGVQRTGNTVNGDPGVLRLFQSTAPDGTYFLTPTFYLSGPTDGLISIYRKDGEAFTCKVSLIDSEGTVVDSLSFDVNTTQTANTVKGYSFLLDPILSGVYAFKFEFIEITSSISNKNIVTDLSIDANIYDTGCTGDVNYSETSNYNPGNYFPVGTTSVLYQAVYRSSTGNDTVRCAFDVIVNNVVVSGITSNASCGGANGSIALTISSATVGTVTLSDLEYSLDGGAYSPFGTGSVGSVVTTTAGETTTVTTTATSTLTGLSAGNHSIQVKNLITDCTSDSYDFTIGDTPDTEAPVVTAPSSVTVECTGDIPTEETTISGFLALSGAAASDNCTSQNDLVVTSSDGALPSCEGTMTRTYTITDEAGNYTNVDHVFTIDIPDFTPATDGGLTVNCLADAQVEPTPPAVDDYCGNPIIPVLKTTPDAIACEGDMAWVFTYTDCAGNSHDWTYTYTIDIPDFTPAEDDGSTVNCLTDAQVEPTPPAVNDYCGNAITPVLKTTPAAIACEGDMAWVFTYTDCAGNSHDWTYTYTIDIPDFTPAEDDGSTVNCLSDAQVEPTPPAVNDYCGNAITPVLKTTPAAIACEGDMAWVFTYTDCAGNSHDWTYTYTIDIPDFTPAEDDGSTVNCLSDAQVEPTPPAVNDYCGNAITPVLKTTPAAIACEGDMAWVFTYTDCAGNSHDWTYTYTIDIPDFTPAEDDGSTVNCLADAQVEPTPPAVNDYCGNAITPVLKTTPAAIACEGDMVWVFTYTDCAGNSHDWTYTYTIDIPDFTPAEDDGATVNCLADAQVEPTPPAVNDYCGNAITPVLKTTPAAIACEGDMVWVFTYTDCAGNSHDWTYTYTIDIPDFTPAEDDGATVNCLADAQVEPTPPAVNDYCGNAITPVLKTTPAAIACEGDMVWVFTYTDCAGNSHDWTYTYT</sequence>
<feature type="domain" description="HYR-like" evidence="2">
    <location>
        <begin position="416"/>
        <end position="497"/>
    </location>
</feature>
<feature type="non-terminal residue" evidence="3">
    <location>
        <position position="1035"/>
    </location>
</feature>
<feature type="domain" description="HYR-like" evidence="2">
    <location>
        <begin position="734"/>
        <end position="805"/>
    </location>
</feature>
<dbReference type="EMBL" id="QAAD01000030">
    <property type="protein sequence ID" value="PTN04607.1"/>
    <property type="molecule type" value="Genomic_DNA"/>
</dbReference>
<feature type="domain" description="HYR-like" evidence="2">
    <location>
        <begin position="657"/>
        <end position="728"/>
    </location>
</feature>
<evidence type="ECO:0000313" key="3">
    <source>
        <dbReference type="EMBL" id="PTN04607.1"/>
    </source>
</evidence>
<comment type="caution">
    <text evidence="3">The sequence shown here is derived from an EMBL/GenBank/DDBJ whole genome shotgun (WGS) entry which is preliminary data.</text>
</comment>
<proteinExistence type="predicted"/>
<keyword evidence="1" id="KW-0812">Transmembrane</keyword>
<protein>
    <recommendedName>
        <fullName evidence="2">HYR-like domain-containing protein</fullName>
    </recommendedName>
</protein>
<name>A0A2T5BX63_9BACT</name>
<evidence type="ECO:0000259" key="2">
    <source>
        <dbReference type="Pfam" id="PF23237"/>
    </source>
</evidence>
<keyword evidence="1" id="KW-1133">Transmembrane helix</keyword>
<dbReference type="AlphaFoldDB" id="A0A2T5BX63"/>
<keyword evidence="1" id="KW-0472">Membrane</keyword>
<evidence type="ECO:0000256" key="1">
    <source>
        <dbReference type="SAM" id="Phobius"/>
    </source>
</evidence>
<feature type="domain" description="HYR-like" evidence="2">
    <location>
        <begin position="503"/>
        <end position="574"/>
    </location>
</feature>
<feature type="transmembrane region" description="Helical" evidence="1">
    <location>
        <begin position="36"/>
        <end position="55"/>
    </location>
</feature>